<comment type="caution">
    <text evidence="2">The sequence shown here is derived from an EMBL/GenBank/DDBJ whole genome shotgun (WGS) entry which is preliminary data.</text>
</comment>
<gene>
    <name evidence="2" type="ORF">C8034_v010778</name>
</gene>
<sequence>MSPATPTFPQPLFHPGHDQREPNKTALQMRPATLMLALLVQHLPLGFYATTSAWDAVAAYDRLYEVRCCRPALLDVGHAALQHAGQSPPLFIYLWNAGR</sequence>
<feature type="region of interest" description="Disordered" evidence="1">
    <location>
        <begin position="1"/>
        <end position="23"/>
    </location>
</feature>
<accession>A0A4R8TIH2</accession>
<name>A0A4R8TIH2_9PEZI</name>
<protein>
    <submittedName>
        <fullName evidence="2">Uncharacterized protein</fullName>
    </submittedName>
</protein>
<dbReference type="Proteomes" id="UP000295604">
    <property type="component" value="Unassembled WGS sequence"/>
</dbReference>
<dbReference type="EMBL" id="QAPF01000074">
    <property type="protein sequence ID" value="TEA17994.1"/>
    <property type="molecule type" value="Genomic_DNA"/>
</dbReference>
<evidence type="ECO:0000256" key="1">
    <source>
        <dbReference type="SAM" id="MobiDB-lite"/>
    </source>
</evidence>
<evidence type="ECO:0000313" key="3">
    <source>
        <dbReference type="Proteomes" id="UP000295604"/>
    </source>
</evidence>
<organism evidence="2 3">
    <name type="scientific">Colletotrichum sidae</name>
    <dbReference type="NCBI Taxonomy" id="1347389"/>
    <lineage>
        <taxon>Eukaryota</taxon>
        <taxon>Fungi</taxon>
        <taxon>Dikarya</taxon>
        <taxon>Ascomycota</taxon>
        <taxon>Pezizomycotina</taxon>
        <taxon>Sordariomycetes</taxon>
        <taxon>Hypocreomycetidae</taxon>
        <taxon>Glomerellales</taxon>
        <taxon>Glomerellaceae</taxon>
        <taxon>Colletotrichum</taxon>
        <taxon>Colletotrichum orbiculare species complex</taxon>
    </lineage>
</organism>
<keyword evidence="3" id="KW-1185">Reference proteome</keyword>
<dbReference type="AlphaFoldDB" id="A0A4R8TIH2"/>
<evidence type="ECO:0000313" key="2">
    <source>
        <dbReference type="EMBL" id="TEA17994.1"/>
    </source>
</evidence>
<reference evidence="2 3" key="1">
    <citation type="submission" date="2018-11" db="EMBL/GenBank/DDBJ databases">
        <title>Genome sequence and assembly of Colletotrichum sidae.</title>
        <authorList>
            <person name="Gan P."/>
            <person name="Shirasu K."/>
        </authorList>
    </citation>
    <scope>NUCLEOTIDE SEQUENCE [LARGE SCALE GENOMIC DNA]</scope>
    <source>
        <strain evidence="2 3">CBS 518.97</strain>
    </source>
</reference>
<proteinExistence type="predicted"/>